<protein>
    <submittedName>
        <fullName evidence="2">Alpha- and gamma-adaptin-binding protein p34-like</fullName>
    </submittedName>
</protein>
<dbReference type="InterPro" id="IPR019341">
    <property type="entry name" value="Alpha/Gamma-adaptin-bd_p34"/>
</dbReference>
<dbReference type="KEGG" id="dqu:106742243"/>
<accession>A0A6P3WWG2</accession>
<dbReference type="PANTHER" id="PTHR14659">
    <property type="entry name" value="ALPHA- AND GAMMA-ADAPTIN-BINDING PROTEIN P34"/>
    <property type="match status" value="1"/>
</dbReference>
<dbReference type="OrthoDB" id="1741717at2759"/>
<name>A0A6P3WWG2_DINQU</name>
<gene>
    <name evidence="2" type="primary">LOC106742243</name>
</gene>
<dbReference type="Proteomes" id="UP000515204">
    <property type="component" value="Unplaced"/>
</dbReference>
<keyword evidence="1" id="KW-1185">Reference proteome</keyword>
<organism evidence="1 2">
    <name type="scientific">Dinoponera quadriceps</name>
    <name type="common">South American ant</name>
    <dbReference type="NCBI Taxonomy" id="609295"/>
    <lineage>
        <taxon>Eukaryota</taxon>
        <taxon>Metazoa</taxon>
        <taxon>Ecdysozoa</taxon>
        <taxon>Arthropoda</taxon>
        <taxon>Hexapoda</taxon>
        <taxon>Insecta</taxon>
        <taxon>Pterygota</taxon>
        <taxon>Neoptera</taxon>
        <taxon>Endopterygota</taxon>
        <taxon>Hymenoptera</taxon>
        <taxon>Apocrita</taxon>
        <taxon>Aculeata</taxon>
        <taxon>Formicoidea</taxon>
        <taxon>Formicidae</taxon>
        <taxon>Ponerinae</taxon>
        <taxon>Ponerini</taxon>
        <taxon>Dinoponera</taxon>
    </lineage>
</organism>
<dbReference type="AlphaFoldDB" id="A0A6P3WWG2"/>
<dbReference type="GeneID" id="106742243"/>
<evidence type="ECO:0000313" key="1">
    <source>
        <dbReference type="Proteomes" id="UP000515204"/>
    </source>
</evidence>
<dbReference type="Pfam" id="PF10199">
    <property type="entry name" value="Adaptin_binding"/>
    <property type="match status" value="1"/>
</dbReference>
<evidence type="ECO:0000313" key="2">
    <source>
        <dbReference type="RefSeq" id="XP_014470478.1"/>
    </source>
</evidence>
<reference evidence="2" key="1">
    <citation type="submission" date="2025-08" db="UniProtKB">
        <authorList>
            <consortium name="RefSeq"/>
        </authorList>
    </citation>
    <scope>IDENTIFICATION</scope>
</reference>
<dbReference type="RefSeq" id="XP_014470478.1">
    <property type="nucleotide sequence ID" value="XM_014614992.1"/>
</dbReference>
<dbReference type="PANTHER" id="PTHR14659:SF1">
    <property type="entry name" value="ALPHA- AND GAMMA-ADAPTIN-BINDING PROTEIN P34"/>
    <property type="match status" value="1"/>
</dbReference>
<sequence>MSLPRILIASTKEGKGAEIAENIGAERLSERDDTVDYLWNIDNKYYTSQVLVCIIGKLSTKLPPMEGVTALIVYHDPQAEKVEEELEHLTSWIIQSSSAEVLLFTCSAISDMILRDKVLNWCVLNKFELVELEQETIQDSESDVEGNKYGIERIVEALHAHTWPNIVLKDKPLCVEEAPDVNEIRELFENIRLTCDPSERLRMQDMLDGIMGEHADFGELFSKLMAMKEHAASLPTNEKRRAAEQIVTAFWRAIGGDLLEIEDTPN</sequence>
<proteinExistence type="predicted"/>
<dbReference type="Gene3D" id="3.40.50.11960">
    <property type="match status" value="1"/>
</dbReference>